<proteinExistence type="predicted"/>
<dbReference type="EMBL" id="AYKW01000001">
    <property type="protein sequence ID" value="PIL37712.1"/>
    <property type="molecule type" value="Genomic_DNA"/>
</dbReference>
<keyword evidence="2" id="KW-1185">Reference proteome</keyword>
<evidence type="ECO:0000313" key="2">
    <source>
        <dbReference type="Proteomes" id="UP000230002"/>
    </source>
</evidence>
<sequence length="103" mass="10792">MPSPVVANGVHAVSVMIAQVPGVIARSNPGYILLGLSVVVHARAGTPARPGSPRAPGAGAGVRFASKRHVEVFIQLFVSGDHFPTSLEQQRDGSRLRASPRTF</sequence>
<comment type="caution">
    <text evidence="1">The sequence shown here is derived from an EMBL/GenBank/DDBJ whole genome shotgun (WGS) entry which is preliminary data.</text>
</comment>
<reference evidence="1 2" key="1">
    <citation type="journal article" date="2015" name="Sci. Rep.">
        <title>Chromosome-level genome map provides insights into diverse defense mechanisms in the medicinal fungus Ganoderma sinense.</title>
        <authorList>
            <person name="Zhu Y."/>
            <person name="Xu J."/>
            <person name="Sun C."/>
            <person name="Zhou S."/>
            <person name="Xu H."/>
            <person name="Nelson D.R."/>
            <person name="Qian J."/>
            <person name="Song J."/>
            <person name="Luo H."/>
            <person name="Xiang L."/>
            <person name="Li Y."/>
            <person name="Xu Z."/>
            <person name="Ji A."/>
            <person name="Wang L."/>
            <person name="Lu S."/>
            <person name="Hayward A."/>
            <person name="Sun W."/>
            <person name="Li X."/>
            <person name="Schwartz D.C."/>
            <person name="Wang Y."/>
            <person name="Chen S."/>
        </authorList>
    </citation>
    <scope>NUCLEOTIDE SEQUENCE [LARGE SCALE GENOMIC DNA]</scope>
    <source>
        <strain evidence="1 2">ZZ0214-1</strain>
    </source>
</reference>
<name>A0A2G8SVF2_9APHY</name>
<protein>
    <submittedName>
        <fullName evidence="1">Uncharacterized protein</fullName>
    </submittedName>
</protein>
<dbReference type="Proteomes" id="UP000230002">
    <property type="component" value="Unassembled WGS sequence"/>
</dbReference>
<accession>A0A2G8SVF2</accession>
<gene>
    <name evidence="1" type="ORF">GSI_01406</name>
</gene>
<dbReference type="AlphaFoldDB" id="A0A2G8SVF2"/>
<evidence type="ECO:0000313" key="1">
    <source>
        <dbReference type="EMBL" id="PIL37712.1"/>
    </source>
</evidence>
<organism evidence="1 2">
    <name type="scientific">Ganoderma sinense ZZ0214-1</name>
    <dbReference type="NCBI Taxonomy" id="1077348"/>
    <lineage>
        <taxon>Eukaryota</taxon>
        <taxon>Fungi</taxon>
        <taxon>Dikarya</taxon>
        <taxon>Basidiomycota</taxon>
        <taxon>Agaricomycotina</taxon>
        <taxon>Agaricomycetes</taxon>
        <taxon>Polyporales</taxon>
        <taxon>Polyporaceae</taxon>
        <taxon>Ganoderma</taxon>
    </lineage>
</organism>